<dbReference type="STRING" id="927083.DB32_002681"/>
<organism evidence="6 7">
    <name type="scientific">Sandaracinus amylolyticus</name>
    <dbReference type="NCBI Taxonomy" id="927083"/>
    <lineage>
        <taxon>Bacteria</taxon>
        <taxon>Pseudomonadati</taxon>
        <taxon>Myxococcota</taxon>
        <taxon>Polyangia</taxon>
        <taxon>Polyangiales</taxon>
        <taxon>Sandaracinaceae</taxon>
        <taxon>Sandaracinus</taxon>
    </lineage>
</organism>
<dbReference type="PROSITE" id="PS51257">
    <property type="entry name" value="PROKAR_LIPOPROTEIN"/>
    <property type="match status" value="1"/>
</dbReference>
<dbReference type="InterPro" id="IPR003140">
    <property type="entry name" value="PLipase/COase/thioEstase"/>
</dbReference>
<evidence type="ECO:0000256" key="1">
    <source>
        <dbReference type="ARBA" id="ARBA00006499"/>
    </source>
</evidence>
<dbReference type="Gene3D" id="3.40.50.1820">
    <property type="entry name" value="alpha/beta hydrolase"/>
    <property type="match status" value="1"/>
</dbReference>
<dbReference type="InterPro" id="IPR050565">
    <property type="entry name" value="LYPA1-2/EST-like"/>
</dbReference>
<comment type="similarity">
    <text evidence="1">Belongs to the AB hydrolase superfamily. AB hydrolase 2 family.</text>
</comment>
<dbReference type="SUPFAM" id="SSF53474">
    <property type="entry name" value="alpha/beta-Hydrolases"/>
    <property type="match status" value="1"/>
</dbReference>
<evidence type="ECO:0000259" key="5">
    <source>
        <dbReference type="Pfam" id="PF02230"/>
    </source>
</evidence>
<evidence type="ECO:0000256" key="2">
    <source>
        <dbReference type="ARBA" id="ARBA00022801"/>
    </source>
</evidence>
<evidence type="ECO:0000256" key="4">
    <source>
        <dbReference type="SAM" id="SignalP"/>
    </source>
</evidence>
<feature type="signal peptide" evidence="4">
    <location>
        <begin position="1"/>
        <end position="24"/>
    </location>
</feature>
<feature type="compositionally biased region" description="Pro residues" evidence="3">
    <location>
        <begin position="42"/>
        <end position="56"/>
    </location>
</feature>
<dbReference type="OrthoDB" id="5521045at2"/>
<feature type="chain" id="PRO_5002512824" evidence="4">
    <location>
        <begin position="25"/>
        <end position="378"/>
    </location>
</feature>
<feature type="region of interest" description="Disordered" evidence="3">
    <location>
        <begin position="331"/>
        <end position="378"/>
    </location>
</feature>
<dbReference type="PANTHER" id="PTHR10655">
    <property type="entry name" value="LYSOPHOSPHOLIPASE-RELATED"/>
    <property type="match status" value="1"/>
</dbReference>
<dbReference type="AlphaFoldDB" id="A0A0F6YH61"/>
<dbReference type="EMBL" id="CP011125">
    <property type="protein sequence ID" value="AKF05532.1"/>
    <property type="molecule type" value="Genomic_DNA"/>
</dbReference>
<keyword evidence="4" id="KW-0732">Signal</keyword>
<feature type="compositionally biased region" description="Basic residues" evidence="3">
    <location>
        <begin position="369"/>
        <end position="378"/>
    </location>
</feature>
<accession>A0A0F6YH61</accession>
<dbReference type="GO" id="GO:0016787">
    <property type="term" value="F:hydrolase activity"/>
    <property type="evidence" value="ECO:0007669"/>
    <property type="project" value="UniProtKB-KW"/>
</dbReference>
<dbReference type="Pfam" id="PF02230">
    <property type="entry name" value="Abhydrolase_2"/>
    <property type="match status" value="1"/>
</dbReference>
<feature type="domain" description="Phospholipase/carboxylesterase/thioesterase" evidence="5">
    <location>
        <begin position="124"/>
        <end position="304"/>
    </location>
</feature>
<proteinExistence type="inferred from homology"/>
<gene>
    <name evidence="6" type="ORF">DB32_002681</name>
</gene>
<reference evidence="6 7" key="1">
    <citation type="submission" date="2015-03" db="EMBL/GenBank/DDBJ databases">
        <title>Genome assembly of Sandaracinus amylolyticus DSM 53668.</title>
        <authorList>
            <person name="Sharma G."/>
            <person name="Subramanian S."/>
        </authorList>
    </citation>
    <scope>NUCLEOTIDE SEQUENCE [LARGE SCALE GENOMIC DNA]</scope>
    <source>
        <strain evidence="6 7">DSM 53668</strain>
    </source>
</reference>
<dbReference type="RefSeq" id="WP_053232762.1">
    <property type="nucleotide sequence ID" value="NZ_CP011125.1"/>
</dbReference>
<dbReference type="InterPro" id="IPR029058">
    <property type="entry name" value="AB_hydrolase_fold"/>
</dbReference>
<keyword evidence="7" id="KW-1185">Reference proteome</keyword>
<protein>
    <submittedName>
        <fullName evidence="6">Phospholipase/Carboxylesterase</fullName>
    </submittedName>
</protein>
<feature type="region of interest" description="Disordered" evidence="3">
    <location>
        <begin position="24"/>
        <end position="98"/>
    </location>
</feature>
<evidence type="ECO:0000313" key="7">
    <source>
        <dbReference type="Proteomes" id="UP000034883"/>
    </source>
</evidence>
<dbReference type="KEGG" id="samy:DB32_002681"/>
<feature type="compositionally biased region" description="Low complexity" evidence="3">
    <location>
        <begin position="57"/>
        <end position="76"/>
    </location>
</feature>
<evidence type="ECO:0000256" key="3">
    <source>
        <dbReference type="SAM" id="MobiDB-lite"/>
    </source>
</evidence>
<keyword evidence="2" id="KW-0378">Hydrolase</keyword>
<evidence type="ECO:0000313" key="6">
    <source>
        <dbReference type="EMBL" id="AKF05532.1"/>
    </source>
</evidence>
<sequence>MRRRLCCSDFVALLITLASLSACGASPPRATQARQERTPPVAAWPPPSDPPVPTVPPVAEQEAPLPEPAVAASVPEPSVPLPPPTPREHYQARAPGVRVREGESQGIGFLEIVLGDADPHDPLPMIVVLHGRGDRPRVPGGPFEGLTHPVRVIMPRGPMIVGEGFGWLPVRVLEGRTELLAAGLRDVSTRLSRLIEEVRASRPTIGPTMVSGFSQGGMLAVTLAVRYPTLVGVAFPLAGWLPPPLWPEARPPTGAAPIRAMHALDDERIPFEPTRDSYERLRTLGWDLQLSTYDGAGHAMSAEMDATFHAWLERALTAIARGESRLVEPLPAPEVIEEEPPRVRARRPRREARPERRSRARRPGDRPRRPASPRRRRP</sequence>
<dbReference type="Proteomes" id="UP000034883">
    <property type="component" value="Chromosome"/>
</dbReference>
<name>A0A0F6YH61_9BACT</name>
<dbReference type="PANTHER" id="PTHR10655:SF17">
    <property type="entry name" value="LYSOPHOSPHOLIPASE-LIKE PROTEIN 1"/>
    <property type="match status" value="1"/>
</dbReference>
<feature type="compositionally biased region" description="Basic and acidic residues" evidence="3">
    <location>
        <begin position="351"/>
        <end position="368"/>
    </location>
</feature>